<protein>
    <recommendedName>
        <fullName evidence="6">DUF2493 domain-containing protein</fullName>
    </recommendedName>
</protein>
<dbReference type="EMBL" id="BMZA01000006">
    <property type="protein sequence ID" value="GGZ05405.1"/>
    <property type="molecule type" value="Genomic_DNA"/>
</dbReference>
<comment type="caution">
    <text evidence="4">The sequence shown here is derived from an EMBL/GenBank/DDBJ whole genome shotgun (WGS) entry which is preliminary data.</text>
</comment>
<feature type="domain" description="DUF7146" evidence="3">
    <location>
        <begin position="120"/>
        <end position="230"/>
    </location>
</feature>
<feature type="domain" description="YspA cpYpsA-related SLOG" evidence="2">
    <location>
        <begin position="429"/>
        <end position="495"/>
    </location>
</feature>
<reference evidence="4" key="2">
    <citation type="submission" date="2020-09" db="EMBL/GenBank/DDBJ databases">
        <authorList>
            <person name="Sun Q."/>
            <person name="Kim S."/>
        </authorList>
    </citation>
    <scope>NUCLEOTIDE SEQUENCE</scope>
    <source>
        <strain evidence="4">KCTC 32255</strain>
    </source>
</reference>
<dbReference type="InterPro" id="IPR055570">
    <property type="entry name" value="DUF7146"/>
</dbReference>
<name>A0A918PFC5_9SPHN</name>
<feature type="region of interest" description="Disordered" evidence="1">
    <location>
        <begin position="328"/>
        <end position="349"/>
    </location>
</feature>
<evidence type="ECO:0008006" key="6">
    <source>
        <dbReference type="Google" id="ProtNLM"/>
    </source>
</evidence>
<keyword evidence="5" id="KW-1185">Reference proteome</keyword>
<dbReference type="InterPro" id="IPR019627">
    <property type="entry name" value="YAcAr"/>
</dbReference>
<sequence>MARDAHNLARALVDRAEHVCRYYLASGTRQGNYWQVGDVRNTPGRSMFVRLHDSAKGMAGKWTDAATGEHGDLLDVIRETCGLAAFRDVAEEACRFLSLPPPEPQSNVRSRRKPKPPSGSPGAARRLFAIGQSISGTLAESYLRSRGITSLEGTSALRFHPRCYYRPDEHAPTEMRPAMLAAVTDLSGKLTGLHRTWLDPAGFSEATLGKAPIETPRRAMGDLLGNAVRFGEAGPAMTAGEGIETMLSLRSILPSMPMVAALSAAHPFADEPDPRPLPEGNLLAGAVADIFDAFIATLTDTRLEPDLDDLLWSTVNLFHRAAERMGRELDDNEQAQRRSQREQDGSEVRSVELERLVAEGRTLVERQDAFELMRDQAGDHYERHAGKPWLPHSGSRVNHRNLTSAMIDSRDFLAARKRAEQQVLLPTGPKIAFTGGLDFNDHQLIWTKLDQVHARHPDMVLMHGKSPKGAEKIASRWADHRGVPQIGFAPDWSRHGRAAPFKRNDQMLDVLPIGVIVFPGTGIQENLADKARKLGIPVLRFT</sequence>
<evidence type="ECO:0000256" key="1">
    <source>
        <dbReference type="SAM" id="MobiDB-lite"/>
    </source>
</evidence>
<evidence type="ECO:0000313" key="5">
    <source>
        <dbReference type="Proteomes" id="UP000648075"/>
    </source>
</evidence>
<evidence type="ECO:0000259" key="3">
    <source>
        <dbReference type="Pfam" id="PF23639"/>
    </source>
</evidence>
<proteinExistence type="predicted"/>
<organism evidence="4 5">
    <name type="scientific">Novosphingobium colocasiae</name>
    <dbReference type="NCBI Taxonomy" id="1256513"/>
    <lineage>
        <taxon>Bacteria</taxon>
        <taxon>Pseudomonadati</taxon>
        <taxon>Pseudomonadota</taxon>
        <taxon>Alphaproteobacteria</taxon>
        <taxon>Sphingomonadales</taxon>
        <taxon>Sphingomonadaceae</taxon>
        <taxon>Novosphingobium</taxon>
    </lineage>
</organism>
<dbReference type="Pfam" id="PF23639">
    <property type="entry name" value="DUF7146"/>
    <property type="match status" value="1"/>
</dbReference>
<dbReference type="Proteomes" id="UP000648075">
    <property type="component" value="Unassembled WGS sequence"/>
</dbReference>
<dbReference type="AlphaFoldDB" id="A0A918PFC5"/>
<evidence type="ECO:0000259" key="2">
    <source>
        <dbReference type="Pfam" id="PF10686"/>
    </source>
</evidence>
<feature type="region of interest" description="Disordered" evidence="1">
    <location>
        <begin position="98"/>
        <end position="125"/>
    </location>
</feature>
<dbReference type="Pfam" id="PF10686">
    <property type="entry name" value="YAcAr"/>
    <property type="match status" value="1"/>
</dbReference>
<gene>
    <name evidence="4" type="ORF">GCM10011614_20490</name>
</gene>
<accession>A0A918PFC5</accession>
<reference evidence="4" key="1">
    <citation type="journal article" date="2014" name="Int. J. Syst. Evol. Microbiol.">
        <title>Complete genome sequence of Corynebacterium casei LMG S-19264T (=DSM 44701T), isolated from a smear-ripened cheese.</title>
        <authorList>
            <consortium name="US DOE Joint Genome Institute (JGI-PGF)"/>
            <person name="Walter F."/>
            <person name="Albersmeier A."/>
            <person name="Kalinowski J."/>
            <person name="Ruckert C."/>
        </authorList>
    </citation>
    <scope>NUCLEOTIDE SEQUENCE</scope>
    <source>
        <strain evidence="4">KCTC 32255</strain>
    </source>
</reference>
<evidence type="ECO:0000313" key="4">
    <source>
        <dbReference type="EMBL" id="GGZ05405.1"/>
    </source>
</evidence>